<name>A0A7R7ZTC9_ASPCH</name>
<evidence type="ECO:0000313" key="2">
    <source>
        <dbReference type="EMBL" id="BCR92736.1"/>
    </source>
</evidence>
<sequence length="116" mass="11601">MSSAVPSTTSSTSSTVTISSVGPINSIISTSSTSPISSRPITSHSISLTPSSSSNVSTTSKATATANDNNEHPAHNHASYTGPVHVAPTADDSSHTVRISALGVACALFGNALAMF</sequence>
<reference evidence="2" key="2">
    <citation type="submission" date="2021-02" db="EMBL/GenBank/DDBJ databases">
        <title>Aspergillus chevalieri M1 genome sequence.</title>
        <authorList>
            <person name="Kadooka C."/>
            <person name="Mori K."/>
            <person name="Futagami T."/>
        </authorList>
    </citation>
    <scope>NUCLEOTIDE SEQUENCE</scope>
    <source>
        <strain evidence="2">M1</strain>
    </source>
</reference>
<evidence type="ECO:0000313" key="3">
    <source>
        <dbReference type="Proteomes" id="UP000637239"/>
    </source>
</evidence>
<evidence type="ECO:0000256" key="1">
    <source>
        <dbReference type="SAM" id="MobiDB-lite"/>
    </source>
</evidence>
<dbReference type="Proteomes" id="UP000637239">
    <property type="component" value="Chromosome 8"/>
</dbReference>
<accession>A0A7R7ZTC9</accession>
<protein>
    <submittedName>
        <fullName evidence="2">Uncharacterized protein</fullName>
    </submittedName>
</protein>
<reference evidence="2" key="1">
    <citation type="submission" date="2021-01" db="EMBL/GenBank/DDBJ databases">
        <authorList>
            <consortium name="Aspergillus chevalieri M1 genome sequencing consortium"/>
            <person name="Kazuki M."/>
            <person name="Futagami T."/>
        </authorList>
    </citation>
    <scope>NUCLEOTIDE SEQUENCE</scope>
    <source>
        <strain evidence="2">M1</strain>
    </source>
</reference>
<gene>
    <name evidence="2" type="ORF">ACHE_80636S</name>
</gene>
<dbReference type="EMBL" id="AP024423">
    <property type="protein sequence ID" value="BCR92736.1"/>
    <property type="molecule type" value="Genomic_DNA"/>
</dbReference>
<dbReference type="GeneID" id="66987085"/>
<proteinExistence type="predicted"/>
<dbReference type="KEGG" id="ache:ACHE_80636S"/>
<organism evidence="2 3">
    <name type="scientific">Aspergillus chevalieri</name>
    <name type="common">Eurotium chevalieri</name>
    <dbReference type="NCBI Taxonomy" id="182096"/>
    <lineage>
        <taxon>Eukaryota</taxon>
        <taxon>Fungi</taxon>
        <taxon>Dikarya</taxon>
        <taxon>Ascomycota</taxon>
        <taxon>Pezizomycotina</taxon>
        <taxon>Eurotiomycetes</taxon>
        <taxon>Eurotiomycetidae</taxon>
        <taxon>Eurotiales</taxon>
        <taxon>Aspergillaceae</taxon>
        <taxon>Aspergillus</taxon>
        <taxon>Aspergillus subgen. Aspergillus</taxon>
    </lineage>
</organism>
<feature type="region of interest" description="Disordered" evidence="1">
    <location>
        <begin position="25"/>
        <end position="93"/>
    </location>
</feature>
<dbReference type="AlphaFoldDB" id="A0A7R7ZTC9"/>
<dbReference type="RefSeq" id="XP_043141249.1">
    <property type="nucleotide sequence ID" value="XM_043284028.1"/>
</dbReference>
<keyword evidence="3" id="KW-1185">Reference proteome</keyword>
<feature type="compositionally biased region" description="Low complexity" evidence="1">
    <location>
        <begin position="25"/>
        <end position="66"/>
    </location>
</feature>